<dbReference type="KEGG" id="bsed:DN745_02010"/>
<keyword evidence="2" id="KW-1185">Reference proteome</keyword>
<name>A0A2Z4FHF0_9DELT</name>
<gene>
    <name evidence="1" type="ORF">DN745_02010</name>
</gene>
<reference evidence="1 2" key="1">
    <citation type="submission" date="2018-06" db="EMBL/GenBank/DDBJ databases">
        <title>Lujinxingia sediminis gen. nov. sp. nov., a new facultative anaerobic member of the class Deltaproteobacteria, and proposal of Lujinxingaceae fam. nov.</title>
        <authorList>
            <person name="Guo L.-Y."/>
            <person name="Li C.-M."/>
            <person name="Wang S."/>
            <person name="Du Z.-J."/>
        </authorList>
    </citation>
    <scope>NUCLEOTIDE SEQUENCE [LARGE SCALE GENOMIC DNA]</scope>
    <source>
        <strain evidence="1 2">FA350</strain>
    </source>
</reference>
<organism evidence="1 2">
    <name type="scientific">Bradymonas sediminis</name>
    <dbReference type="NCBI Taxonomy" id="1548548"/>
    <lineage>
        <taxon>Bacteria</taxon>
        <taxon>Deltaproteobacteria</taxon>
        <taxon>Bradymonadales</taxon>
        <taxon>Bradymonadaceae</taxon>
        <taxon>Bradymonas</taxon>
    </lineage>
</organism>
<protein>
    <submittedName>
        <fullName evidence="1">Uncharacterized protein</fullName>
    </submittedName>
</protein>
<accession>A0A2Z4FHF0</accession>
<evidence type="ECO:0000313" key="1">
    <source>
        <dbReference type="EMBL" id="AWV88175.1"/>
    </source>
</evidence>
<dbReference type="OrthoDB" id="5489833at2"/>
<dbReference type="PROSITE" id="PS51257">
    <property type="entry name" value="PROKAR_LIPOPROTEIN"/>
    <property type="match status" value="1"/>
</dbReference>
<dbReference type="RefSeq" id="WP_111331689.1">
    <property type="nucleotide sequence ID" value="NZ_CP030032.1"/>
</dbReference>
<evidence type="ECO:0000313" key="2">
    <source>
        <dbReference type="Proteomes" id="UP000249799"/>
    </source>
</evidence>
<dbReference type="AlphaFoldDB" id="A0A2Z4FHF0"/>
<proteinExistence type="predicted"/>
<dbReference type="EMBL" id="CP030032">
    <property type="protein sequence ID" value="AWV88175.1"/>
    <property type="molecule type" value="Genomic_DNA"/>
</dbReference>
<sequence length="377" mass="39833">MPKLVGALGIALALGACTEENRYYQPEPLLSDECRRGEEVTETFDDFESPDALDILVVVDNTADMERAQEAFADAVPDFLEGIAERGISLRLGVITTDANLPAGLANPGTQRAGCAQNTGAFADSESPGDWTRVAACNSVRTDAGTPRQQALSAIKRNLVDQPDALSEFLRPRARLLLLVLSNEDDCSSDAPYRPSGQSARDQCAKKADELDDIAEWVTSVRAQSITEEGVALAVLSGPPSDQYDGANGTLRPVCQGTFGPAYPANRLWQAAGLMGPFGLFQSLCTDTIAYNLSTIADALVAPAPLTLCPSERLVHEPLDVSLMGADASVRSIPLGESGFLYSGASGACTNGAVRISPSVLTGVEAVEMRYCVDKGD</sequence>
<dbReference type="Proteomes" id="UP000249799">
    <property type="component" value="Chromosome"/>
</dbReference>